<comment type="similarity">
    <text evidence="1">Belongs to the LysR transcriptional regulatory family.</text>
</comment>
<dbReference type="SUPFAM" id="SSF53850">
    <property type="entry name" value="Periplasmic binding protein-like II"/>
    <property type="match status" value="1"/>
</dbReference>
<dbReference type="Proteomes" id="UP000321717">
    <property type="component" value="Unassembled WGS sequence"/>
</dbReference>
<reference evidence="6 7" key="1">
    <citation type="submission" date="2019-07" db="EMBL/GenBank/DDBJ databases">
        <title>Whole genome shotgun sequence of Rhizobium naphthalenivorans NBRC 107585.</title>
        <authorList>
            <person name="Hosoyama A."/>
            <person name="Uohara A."/>
            <person name="Ohji S."/>
            <person name="Ichikawa N."/>
        </authorList>
    </citation>
    <scope>NUCLEOTIDE SEQUENCE [LARGE SCALE GENOMIC DNA]</scope>
    <source>
        <strain evidence="6 7">NBRC 107585</strain>
    </source>
</reference>
<dbReference type="PANTHER" id="PTHR30419">
    <property type="entry name" value="HTH-TYPE TRANSCRIPTIONAL REGULATOR YBHD"/>
    <property type="match status" value="1"/>
</dbReference>
<dbReference type="SUPFAM" id="SSF46785">
    <property type="entry name" value="Winged helix' DNA-binding domain"/>
    <property type="match status" value="1"/>
</dbReference>
<dbReference type="OrthoDB" id="9785974at2"/>
<dbReference type="EMBL" id="BJZP01000027">
    <property type="protein sequence ID" value="GEO86956.1"/>
    <property type="molecule type" value="Genomic_DNA"/>
</dbReference>
<dbReference type="AlphaFoldDB" id="A0A512HND3"/>
<dbReference type="GO" id="GO:0005829">
    <property type="term" value="C:cytosol"/>
    <property type="evidence" value="ECO:0007669"/>
    <property type="project" value="TreeGrafter"/>
</dbReference>
<sequence length="307" mass="33254">MSIPHYDLVDLRLFINIAEAGNLTRGANRSNLSLGSVSLRIKNLEEALGTQLLRRHSAGVDLTSAGKVLLGHALRVYQQLECLHGDLQAFSHGLKGKVRIFANTTAITELLPAALGAWLATHPQVDIDLEEKLSPDIARAVADGSVDIGILAGTVQADGLEMIPYQHDRLVLAVPFGHALSEENEIAFAQATGLNFVSLHAGSAIHSFADQVASDMGVSLNVRIRVSGFEAMCRMIEANVGVGLLPASVALRLQASHKIKALRLSDEWAERELKICLRNLQGLPAFAQELVEFLVQDQVDYIFRSSL</sequence>
<dbReference type="InterPro" id="IPR005119">
    <property type="entry name" value="LysR_subst-bd"/>
</dbReference>
<evidence type="ECO:0000256" key="4">
    <source>
        <dbReference type="ARBA" id="ARBA00023163"/>
    </source>
</evidence>
<keyword evidence="7" id="KW-1185">Reference proteome</keyword>
<gene>
    <name evidence="6" type="ORF">RNA01_38880</name>
</gene>
<dbReference type="Pfam" id="PF03466">
    <property type="entry name" value="LysR_substrate"/>
    <property type="match status" value="1"/>
</dbReference>
<keyword evidence="2" id="KW-0805">Transcription regulation</keyword>
<protein>
    <submittedName>
        <fullName evidence="6">Transcriptional regulator</fullName>
    </submittedName>
</protein>
<organism evidence="6 7">
    <name type="scientific">Ciceribacter naphthalenivorans</name>
    <dbReference type="NCBI Taxonomy" id="1118451"/>
    <lineage>
        <taxon>Bacteria</taxon>
        <taxon>Pseudomonadati</taxon>
        <taxon>Pseudomonadota</taxon>
        <taxon>Alphaproteobacteria</taxon>
        <taxon>Hyphomicrobiales</taxon>
        <taxon>Rhizobiaceae</taxon>
        <taxon>Ciceribacter</taxon>
    </lineage>
</organism>
<comment type="caution">
    <text evidence="6">The sequence shown here is derived from an EMBL/GenBank/DDBJ whole genome shotgun (WGS) entry which is preliminary data.</text>
</comment>
<dbReference type="InterPro" id="IPR036388">
    <property type="entry name" value="WH-like_DNA-bd_sf"/>
</dbReference>
<dbReference type="GO" id="GO:0003700">
    <property type="term" value="F:DNA-binding transcription factor activity"/>
    <property type="evidence" value="ECO:0007669"/>
    <property type="project" value="InterPro"/>
</dbReference>
<dbReference type="InterPro" id="IPR000847">
    <property type="entry name" value="LysR_HTH_N"/>
</dbReference>
<accession>A0A512HND3</accession>
<evidence type="ECO:0000313" key="6">
    <source>
        <dbReference type="EMBL" id="GEO86956.1"/>
    </source>
</evidence>
<evidence type="ECO:0000259" key="5">
    <source>
        <dbReference type="PROSITE" id="PS50931"/>
    </source>
</evidence>
<dbReference type="CDD" id="cd08421">
    <property type="entry name" value="PBP2_LTTR_like_1"/>
    <property type="match status" value="1"/>
</dbReference>
<keyword evidence="3" id="KW-0238">DNA-binding</keyword>
<dbReference type="PANTHER" id="PTHR30419:SF2">
    <property type="entry name" value="LYSR FAMILY TRANSCRIPTIONAL REGULATOR"/>
    <property type="match status" value="1"/>
</dbReference>
<dbReference type="Pfam" id="PF00126">
    <property type="entry name" value="HTH_1"/>
    <property type="match status" value="1"/>
</dbReference>
<dbReference type="GO" id="GO:0003677">
    <property type="term" value="F:DNA binding"/>
    <property type="evidence" value="ECO:0007669"/>
    <property type="project" value="UniProtKB-KW"/>
</dbReference>
<keyword evidence="4" id="KW-0804">Transcription</keyword>
<evidence type="ECO:0000313" key="7">
    <source>
        <dbReference type="Proteomes" id="UP000321717"/>
    </source>
</evidence>
<evidence type="ECO:0000256" key="1">
    <source>
        <dbReference type="ARBA" id="ARBA00009437"/>
    </source>
</evidence>
<dbReference type="Gene3D" id="3.40.190.290">
    <property type="match status" value="1"/>
</dbReference>
<evidence type="ECO:0000256" key="2">
    <source>
        <dbReference type="ARBA" id="ARBA00023015"/>
    </source>
</evidence>
<dbReference type="Gene3D" id="1.10.10.10">
    <property type="entry name" value="Winged helix-like DNA-binding domain superfamily/Winged helix DNA-binding domain"/>
    <property type="match status" value="1"/>
</dbReference>
<proteinExistence type="inferred from homology"/>
<feature type="domain" description="HTH lysR-type" evidence="5">
    <location>
        <begin position="6"/>
        <end position="63"/>
    </location>
</feature>
<name>A0A512HND3_9HYPH</name>
<dbReference type="InterPro" id="IPR050950">
    <property type="entry name" value="HTH-type_LysR_regulators"/>
</dbReference>
<dbReference type="InterPro" id="IPR036390">
    <property type="entry name" value="WH_DNA-bd_sf"/>
</dbReference>
<evidence type="ECO:0000256" key="3">
    <source>
        <dbReference type="ARBA" id="ARBA00023125"/>
    </source>
</evidence>
<dbReference type="PROSITE" id="PS50931">
    <property type="entry name" value="HTH_LYSR"/>
    <property type="match status" value="1"/>
</dbReference>